<organism evidence="1 2">
    <name type="scientific">Dyadobacter jejuensis</name>
    <dbReference type="NCBI Taxonomy" id="1082580"/>
    <lineage>
        <taxon>Bacteria</taxon>
        <taxon>Pseudomonadati</taxon>
        <taxon>Bacteroidota</taxon>
        <taxon>Cytophagia</taxon>
        <taxon>Cytophagales</taxon>
        <taxon>Spirosomataceae</taxon>
        <taxon>Dyadobacter</taxon>
    </lineage>
</organism>
<gene>
    <name evidence="1" type="ORF">CLV98_11046</name>
</gene>
<evidence type="ECO:0000313" key="2">
    <source>
        <dbReference type="Proteomes" id="UP000245880"/>
    </source>
</evidence>
<dbReference type="EMBL" id="QGDT01000010">
    <property type="protein sequence ID" value="PWJ56735.1"/>
    <property type="molecule type" value="Genomic_DNA"/>
</dbReference>
<comment type="caution">
    <text evidence="1">The sequence shown here is derived from an EMBL/GenBank/DDBJ whole genome shotgun (WGS) entry which is preliminary data.</text>
</comment>
<protein>
    <submittedName>
        <fullName evidence="1">Uncharacterized protein</fullName>
    </submittedName>
</protein>
<proteinExistence type="predicted"/>
<name>A0A316AG21_9BACT</name>
<evidence type="ECO:0000313" key="1">
    <source>
        <dbReference type="EMBL" id="PWJ56735.1"/>
    </source>
</evidence>
<dbReference type="Proteomes" id="UP000245880">
    <property type="component" value="Unassembled WGS sequence"/>
</dbReference>
<accession>A0A316AG21</accession>
<reference evidence="1 2" key="1">
    <citation type="submission" date="2018-03" db="EMBL/GenBank/DDBJ databases">
        <title>Genomic Encyclopedia of Archaeal and Bacterial Type Strains, Phase II (KMG-II): from individual species to whole genera.</title>
        <authorList>
            <person name="Goeker M."/>
        </authorList>
    </citation>
    <scope>NUCLEOTIDE SEQUENCE [LARGE SCALE GENOMIC DNA]</scope>
    <source>
        <strain evidence="1 2">DSM 100346</strain>
    </source>
</reference>
<keyword evidence="2" id="KW-1185">Reference proteome</keyword>
<sequence length="34" mass="4094">MLQKSDQVLPGRFLMRELSYYFIREALQQGAAWF</sequence>
<dbReference type="AlphaFoldDB" id="A0A316AG21"/>